<keyword evidence="2" id="KW-0472">Membrane</keyword>
<feature type="region of interest" description="Disordered" evidence="1">
    <location>
        <begin position="201"/>
        <end position="238"/>
    </location>
</feature>
<dbReference type="Proteomes" id="UP000471640">
    <property type="component" value="Unassembled WGS sequence"/>
</dbReference>
<dbReference type="Pfam" id="PF04403">
    <property type="entry name" value="PqiA"/>
    <property type="match status" value="1"/>
</dbReference>
<evidence type="ECO:0000256" key="2">
    <source>
        <dbReference type="SAM" id="Phobius"/>
    </source>
</evidence>
<comment type="caution">
    <text evidence="3">The sequence shown here is derived from an EMBL/GenBank/DDBJ whole genome shotgun (WGS) entry which is preliminary data.</text>
</comment>
<reference evidence="3 4" key="2">
    <citation type="submission" date="2020-02" db="EMBL/GenBank/DDBJ databases">
        <title>Genome sequences of Thiorhodococcus mannitoliphagus and Thiorhodococcus minor, purple sulfur photosynthetic bacteria in the gammaproteobacterial family, Chromatiaceae.</title>
        <authorList>
            <person name="Aviles F.A."/>
            <person name="Meyer T.E."/>
            <person name="Kyndt J.A."/>
        </authorList>
    </citation>
    <scope>NUCLEOTIDE SEQUENCE [LARGE SCALE GENOMIC DNA]</scope>
    <source>
        <strain evidence="3 4">DSM 18266</strain>
    </source>
</reference>
<name>A0A6P1DVE1_9GAMM</name>
<organism evidence="3 4">
    <name type="scientific">Thiorhodococcus mannitoliphagus</name>
    <dbReference type="NCBI Taxonomy" id="329406"/>
    <lineage>
        <taxon>Bacteria</taxon>
        <taxon>Pseudomonadati</taxon>
        <taxon>Pseudomonadota</taxon>
        <taxon>Gammaproteobacteria</taxon>
        <taxon>Chromatiales</taxon>
        <taxon>Chromatiaceae</taxon>
        <taxon>Thiorhodococcus</taxon>
    </lineage>
</organism>
<evidence type="ECO:0000313" key="4">
    <source>
        <dbReference type="Proteomes" id="UP000471640"/>
    </source>
</evidence>
<keyword evidence="2" id="KW-0812">Transmembrane</keyword>
<reference evidence="4" key="1">
    <citation type="journal article" date="2020" name="Microbiol. Resour. Announc.">
        <title>Draft Genome Sequences of Thiorhodococcus mannitoliphagus and Thiorhodococcus minor, Purple Sulfur Photosynthetic Bacteria in the Gammaproteobacterial Family Chromatiaceae.</title>
        <authorList>
            <person name="Aviles F.A."/>
            <person name="Meyer T.E."/>
            <person name="Kyndt J.A."/>
        </authorList>
    </citation>
    <scope>NUCLEOTIDE SEQUENCE [LARGE SCALE GENOMIC DNA]</scope>
    <source>
        <strain evidence="4">DSM 18266</strain>
    </source>
</reference>
<gene>
    <name evidence="3" type="ORF">G3480_11610</name>
</gene>
<sequence length="238" mass="24830">MTPVACHECDLLQVLPDLPPGGKASCCRCGCTLATRPADPIERPLALGLAALLVLVVANTTPLMGLSAVGRHASTTIIGGAYQMWFEGQEVTAVIVAFCAVIAPAGYLLFLLIVLFAVRRPPAPSWVGGMLRWAERARSWAMTEVMMLGIMVALIKIADLAKVEAGIGMYAVGALMLLFPAILSSVDTEELWARVAWHASDPESGPAPEGELASQPAPDVIGGSEPRTGETPSAGSAA</sequence>
<feature type="transmembrane region" description="Helical" evidence="2">
    <location>
        <begin position="45"/>
        <end position="70"/>
    </location>
</feature>
<dbReference type="AlphaFoldDB" id="A0A6P1DVE1"/>
<evidence type="ECO:0000313" key="3">
    <source>
        <dbReference type="EMBL" id="NEX20951.1"/>
    </source>
</evidence>
<keyword evidence="4" id="KW-1185">Reference proteome</keyword>
<dbReference type="EMBL" id="JAAIJR010000040">
    <property type="protein sequence ID" value="NEX20951.1"/>
    <property type="molecule type" value="Genomic_DNA"/>
</dbReference>
<accession>A0A6P1DVE1</accession>
<evidence type="ECO:0000256" key="1">
    <source>
        <dbReference type="SAM" id="MobiDB-lite"/>
    </source>
</evidence>
<protein>
    <submittedName>
        <fullName evidence="3">Paraquat-inducible protein A</fullName>
    </submittedName>
</protein>
<feature type="transmembrane region" description="Helical" evidence="2">
    <location>
        <begin position="167"/>
        <end position="186"/>
    </location>
</feature>
<feature type="transmembrane region" description="Helical" evidence="2">
    <location>
        <begin position="91"/>
        <end position="117"/>
    </location>
</feature>
<dbReference type="InterPro" id="IPR007498">
    <property type="entry name" value="PqiA-like"/>
</dbReference>
<feature type="transmembrane region" description="Helical" evidence="2">
    <location>
        <begin position="137"/>
        <end position="155"/>
    </location>
</feature>
<keyword evidence="2" id="KW-1133">Transmembrane helix</keyword>
<proteinExistence type="predicted"/>